<comment type="caution">
    <text evidence="3">The sequence shown here is derived from an EMBL/GenBank/DDBJ whole genome shotgun (WGS) entry which is preliminary data.</text>
</comment>
<keyword evidence="4" id="KW-1185">Reference proteome</keyword>
<proteinExistence type="predicted"/>
<organism evidence="3 4">
    <name type="scientific">Schistosoma bovis</name>
    <name type="common">Blood fluke</name>
    <dbReference type="NCBI Taxonomy" id="6184"/>
    <lineage>
        <taxon>Eukaryota</taxon>
        <taxon>Metazoa</taxon>
        <taxon>Spiralia</taxon>
        <taxon>Lophotrochozoa</taxon>
        <taxon>Platyhelminthes</taxon>
        <taxon>Trematoda</taxon>
        <taxon>Digenea</taxon>
        <taxon>Strigeidida</taxon>
        <taxon>Schistosomatoidea</taxon>
        <taxon>Schistosomatidae</taxon>
        <taxon>Schistosoma</taxon>
    </lineage>
</organism>
<dbReference type="PANTHER" id="PTHR12618">
    <property type="entry name" value="PHD AND RING FINGER DOMAIN-CONTAINING PROTEIN 1"/>
    <property type="match status" value="1"/>
</dbReference>
<dbReference type="InterPro" id="IPR047157">
    <property type="entry name" value="PHRF1/Atg35"/>
</dbReference>
<feature type="compositionally biased region" description="Polar residues" evidence="1">
    <location>
        <begin position="17"/>
        <end position="40"/>
    </location>
</feature>
<sequence length="610" mass="68807">MDPYSPSHPTDQDMDLESNSPATPEQDANQNQLPPDQSLSDVVPLLFNSNTFDCAQDTNVLQSNHNMEGPHFEVSNEHNSSGERGCAPPFSVKSVEENVPKETKHDYRAHTRPSSVHKRSVQPHHRRSRSRSPKRGNKFEDKTSRRSRSHSRHRVRKHRSRSRSNERRRSRSRTPPRHSRVVERLPGPRSRSRSPAKSRRSVNEKRVSRFSDEPNFSYKAKERDSFVCGGHKDSDSVRWDVSKHVEEQSAPEAVITTEPTNSPTELNDAKHVPNVTADIFPQNQPRSTVQPLTRWQNASCNNSAFLHRIPQMNYNPMRFPQNNYGLMGISTSTFPSGVIPYPSAPMPPNFMQPPPLIVPRLSTTMLPGTNSVFPETLMSRAGLPCNTLSDLNLNNKPNDKPDSVRESSPMKQINKLLSSAASSLLNQLAGSQRTDVDTSSSDPLPPPPPPPLPFQQHNELPPTTSTLSHSFVPPPLPAVINPFSNNEIGDKVLPNGACGETKTECKKPFGDMKIEEVLAKRKRYDFSSRREWQERIALEVKSVLKPAYSLRRINKEDYKEIMKKAVTKISRSGTSSINTEKISTFVKLYIEKYHRMHKIKAQATAKATVQ</sequence>
<evidence type="ECO:0000256" key="1">
    <source>
        <dbReference type="SAM" id="MobiDB-lite"/>
    </source>
</evidence>
<dbReference type="AlphaFoldDB" id="A0A430QJV4"/>
<feature type="compositionally biased region" description="Basic residues" evidence="1">
    <location>
        <begin position="190"/>
        <end position="200"/>
    </location>
</feature>
<dbReference type="InterPro" id="IPR057031">
    <property type="entry name" value="SFR19-like_C"/>
</dbReference>
<feature type="compositionally biased region" description="Polar residues" evidence="1">
    <location>
        <begin position="455"/>
        <end position="469"/>
    </location>
</feature>
<accession>A0A430QJV4</accession>
<dbReference type="PANTHER" id="PTHR12618:SF20">
    <property type="entry name" value="PHD AND RING FINGER DOMAIN-CONTAINING PROTEIN 1"/>
    <property type="match status" value="1"/>
</dbReference>
<evidence type="ECO:0000259" key="2">
    <source>
        <dbReference type="Pfam" id="PF23030"/>
    </source>
</evidence>
<feature type="compositionally biased region" description="Basic residues" evidence="1">
    <location>
        <begin position="115"/>
        <end position="136"/>
    </location>
</feature>
<feature type="region of interest" description="Disordered" evidence="1">
    <location>
        <begin position="62"/>
        <end position="209"/>
    </location>
</feature>
<name>A0A430QJV4_SCHBO</name>
<feature type="region of interest" description="Disordered" evidence="1">
    <location>
        <begin position="388"/>
        <end position="409"/>
    </location>
</feature>
<dbReference type="EMBL" id="QMKO01001624">
    <property type="protein sequence ID" value="RTG87977.1"/>
    <property type="molecule type" value="Genomic_DNA"/>
</dbReference>
<evidence type="ECO:0000313" key="4">
    <source>
        <dbReference type="Proteomes" id="UP000290809"/>
    </source>
</evidence>
<reference evidence="3 4" key="1">
    <citation type="journal article" date="2019" name="PLoS Pathog.">
        <title>Genome sequence of the bovine parasite Schistosoma bovis Tanzania.</title>
        <authorList>
            <person name="Oey H."/>
            <person name="Zakrzewski M."/>
            <person name="Gobert G."/>
            <person name="Gravermann K."/>
            <person name="Stoye J."/>
            <person name="Jones M."/>
            <person name="Mcmanus D."/>
            <person name="Krause L."/>
        </authorList>
    </citation>
    <scope>NUCLEOTIDE SEQUENCE [LARGE SCALE GENOMIC DNA]</scope>
    <source>
        <strain evidence="3 4">TAN1997</strain>
    </source>
</reference>
<dbReference type="STRING" id="6184.A0A430QJV4"/>
<gene>
    <name evidence="3" type="ORF">DC041_0002167</name>
</gene>
<evidence type="ECO:0000313" key="3">
    <source>
        <dbReference type="EMBL" id="RTG87977.1"/>
    </source>
</evidence>
<feature type="region of interest" description="Disordered" evidence="1">
    <location>
        <begin position="427"/>
        <end position="472"/>
    </location>
</feature>
<protein>
    <recommendedName>
        <fullName evidence="2">SFR19-like C-terminal domain-containing protein</fullName>
    </recommendedName>
</protein>
<feature type="compositionally biased region" description="Basic and acidic residues" evidence="1">
    <location>
        <begin position="94"/>
        <end position="109"/>
    </location>
</feature>
<feature type="domain" description="SFR19-like C-terminal" evidence="2">
    <location>
        <begin position="520"/>
        <end position="603"/>
    </location>
</feature>
<dbReference type="Proteomes" id="UP000290809">
    <property type="component" value="Unassembled WGS sequence"/>
</dbReference>
<feature type="region of interest" description="Disordered" evidence="1">
    <location>
        <begin position="1"/>
        <end position="44"/>
    </location>
</feature>
<feature type="compositionally biased region" description="Pro residues" evidence="1">
    <location>
        <begin position="443"/>
        <end position="453"/>
    </location>
</feature>
<dbReference type="Pfam" id="PF23030">
    <property type="entry name" value="SCAF11-like_C"/>
    <property type="match status" value="1"/>
</dbReference>
<feature type="compositionally biased region" description="Basic residues" evidence="1">
    <location>
        <begin position="145"/>
        <end position="179"/>
    </location>
</feature>